<keyword evidence="2" id="KW-1185">Reference proteome</keyword>
<accession>A0A4Y2A210</accession>
<evidence type="ECO:0000313" key="1">
    <source>
        <dbReference type="EMBL" id="GBL73812.1"/>
    </source>
</evidence>
<protein>
    <submittedName>
        <fullName evidence="1">Uncharacterized protein</fullName>
    </submittedName>
</protein>
<gene>
    <name evidence="1" type="ORF">AVEN_163345_1</name>
</gene>
<proteinExistence type="predicted"/>
<comment type="caution">
    <text evidence="1">The sequence shown here is derived from an EMBL/GenBank/DDBJ whole genome shotgun (WGS) entry which is preliminary data.</text>
</comment>
<dbReference type="Proteomes" id="UP000499080">
    <property type="component" value="Unassembled WGS sequence"/>
</dbReference>
<name>A0A4Y2A210_ARAVE</name>
<sequence length="107" mass="12473">MELSWLFITQLLAVSYLKLIDIVLIYPQSHDLSQRHNLIDCRLHRYSLKSIKITFDNAFRPKLLPSRSEGSLDEPFLRIFDHLETSNDVEVLFPKLSESKTVPSMVL</sequence>
<reference evidence="1 2" key="1">
    <citation type="journal article" date="2019" name="Sci. Rep.">
        <title>Orb-weaving spider Araneus ventricosus genome elucidates the spidroin gene catalogue.</title>
        <authorList>
            <person name="Kono N."/>
            <person name="Nakamura H."/>
            <person name="Ohtoshi R."/>
            <person name="Moran D.A.P."/>
            <person name="Shinohara A."/>
            <person name="Yoshida Y."/>
            <person name="Fujiwara M."/>
            <person name="Mori M."/>
            <person name="Tomita M."/>
            <person name="Arakawa K."/>
        </authorList>
    </citation>
    <scope>NUCLEOTIDE SEQUENCE [LARGE SCALE GENOMIC DNA]</scope>
</reference>
<organism evidence="1 2">
    <name type="scientific">Araneus ventricosus</name>
    <name type="common">Orbweaver spider</name>
    <name type="synonym">Epeira ventricosa</name>
    <dbReference type="NCBI Taxonomy" id="182803"/>
    <lineage>
        <taxon>Eukaryota</taxon>
        <taxon>Metazoa</taxon>
        <taxon>Ecdysozoa</taxon>
        <taxon>Arthropoda</taxon>
        <taxon>Chelicerata</taxon>
        <taxon>Arachnida</taxon>
        <taxon>Araneae</taxon>
        <taxon>Araneomorphae</taxon>
        <taxon>Entelegynae</taxon>
        <taxon>Araneoidea</taxon>
        <taxon>Araneidae</taxon>
        <taxon>Araneus</taxon>
    </lineage>
</organism>
<dbReference type="EMBL" id="BGPR01079283">
    <property type="protein sequence ID" value="GBL73812.1"/>
    <property type="molecule type" value="Genomic_DNA"/>
</dbReference>
<dbReference type="AlphaFoldDB" id="A0A4Y2A210"/>
<evidence type="ECO:0000313" key="2">
    <source>
        <dbReference type="Proteomes" id="UP000499080"/>
    </source>
</evidence>